<sequence>MTTTYTARKVNLRDNFKERVEKKLKKFERIFGEDAVVNVTVTLEKNRQTVEITINDNGMIYRAENTAPEMNDALDKVVDVLGRQIRKNKAKLEKRLRSEMFDEYIAQTPELDDIDEEISYEVCRVKNIPVKPMLVDEAILRMNMVNHKFFMFRNADTQEINVVYCRDDGAYGLLQPTDD</sequence>
<dbReference type="InterPro" id="IPR032528">
    <property type="entry name" value="Ribosom_S30AE_C"/>
</dbReference>
<keyword evidence="2" id="KW-0963">Cytoplasm</keyword>
<dbReference type="PANTHER" id="PTHR33231:SF1">
    <property type="entry name" value="30S RIBOSOMAL PROTEIN"/>
    <property type="match status" value="1"/>
</dbReference>
<dbReference type="Gene3D" id="3.30.160.100">
    <property type="entry name" value="Ribosome hibernation promotion factor-like"/>
    <property type="match status" value="1"/>
</dbReference>
<dbReference type="GO" id="GO:0045900">
    <property type="term" value="P:negative regulation of translational elongation"/>
    <property type="evidence" value="ECO:0007669"/>
    <property type="project" value="TreeGrafter"/>
</dbReference>
<protein>
    <recommendedName>
        <fullName evidence="2">Ribosome hibernation promoting factor</fullName>
        <shortName evidence="2">HPF</shortName>
    </recommendedName>
</protein>
<dbReference type="InterPro" id="IPR036567">
    <property type="entry name" value="RHF-like"/>
</dbReference>
<comment type="function">
    <text evidence="2">Required for dimerization of active 70S ribosomes into 100S ribosomes in stationary phase; 100S ribosomes are translationally inactive and sometimes present during exponential growth.</text>
</comment>
<dbReference type="AlphaFoldDB" id="A0A9D1CTH0"/>
<dbReference type="InterPro" id="IPR038416">
    <property type="entry name" value="Ribosom_S30AE_C_sf"/>
</dbReference>
<evidence type="ECO:0000256" key="1">
    <source>
        <dbReference type="ARBA" id="ARBA00022845"/>
    </source>
</evidence>
<dbReference type="CDD" id="cd00552">
    <property type="entry name" value="RaiA"/>
    <property type="match status" value="1"/>
</dbReference>
<comment type="caution">
    <text evidence="4">The sequence shown here is derived from an EMBL/GenBank/DDBJ whole genome shotgun (WGS) entry which is preliminary data.</text>
</comment>
<dbReference type="InterPro" id="IPR003489">
    <property type="entry name" value="RHF/RaiA"/>
</dbReference>
<evidence type="ECO:0000313" key="5">
    <source>
        <dbReference type="Proteomes" id="UP000886787"/>
    </source>
</evidence>
<evidence type="ECO:0000259" key="3">
    <source>
        <dbReference type="Pfam" id="PF16321"/>
    </source>
</evidence>
<dbReference type="NCBIfam" id="TIGR00741">
    <property type="entry name" value="yfiA"/>
    <property type="match status" value="1"/>
</dbReference>
<reference evidence="4" key="1">
    <citation type="submission" date="2020-10" db="EMBL/GenBank/DDBJ databases">
        <authorList>
            <person name="Gilroy R."/>
        </authorList>
    </citation>
    <scope>NUCLEOTIDE SEQUENCE</scope>
    <source>
        <strain evidence="4">ChiSjej1B19-3389</strain>
    </source>
</reference>
<comment type="similarity">
    <text evidence="2">Belongs to the HPF/YfiA ribosome-associated protein family. Long HPF subfamily.</text>
</comment>
<accession>A0A9D1CTH0</accession>
<proteinExistence type="inferred from homology"/>
<evidence type="ECO:0000313" key="4">
    <source>
        <dbReference type="EMBL" id="HIQ79867.1"/>
    </source>
</evidence>
<keyword evidence="1 2" id="KW-0810">Translation regulation</keyword>
<dbReference type="GO" id="GO:0022627">
    <property type="term" value="C:cytosolic small ribosomal subunit"/>
    <property type="evidence" value="ECO:0007669"/>
    <property type="project" value="TreeGrafter"/>
</dbReference>
<dbReference type="SUPFAM" id="SSF69754">
    <property type="entry name" value="Ribosome binding protein Y (YfiA homologue)"/>
    <property type="match status" value="1"/>
</dbReference>
<dbReference type="GO" id="GO:0043024">
    <property type="term" value="F:ribosomal small subunit binding"/>
    <property type="evidence" value="ECO:0007669"/>
    <property type="project" value="TreeGrafter"/>
</dbReference>
<organism evidence="4 5">
    <name type="scientific">Candidatus Scatavimonas merdigallinarum</name>
    <dbReference type="NCBI Taxonomy" id="2840914"/>
    <lineage>
        <taxon>Bacteria</taxon>
        <taxon>Bacillati</taxon>
        <taxon>Bacillota</taxon>
        <taxon>Clostridia</taxon>
        <taxon>Eubacteriales</taxon>
        <taxon>Oscillospiraceae</taxon>
        <taxon>Oscillospiraceae incertae sedis</taxon>
        <taxon>Candidatus Scatavimonas</taxon>
    </lineage>
</organism>
<dbReference type="InterPro" id="IPR034694">
    <property type="entry name" value="HPF_long/plastid"/>
</dbReference>
<dbReference type="PANTHER" id="PTHR33231">
    <property type="entry name" value="30S RIBOSOMAL PROTEIN"/>
    <property type="match status" value="1"/>
</dbReference>
<comment type="subcellular location">
    <subcellularLocation>
        <location evidence="2">Cytoplasm</location>
    </subcellularLocation>
</comment>
<name>A0A9D1CTH0_9FIRM</name>
<gene>
    <name evidence="4" type="primary">raiA</name>
    <name evidence="2" type="synonym">hpf</name>
    <name evidence="4" type="ORF">IAD32_01100</name>
</gene>
<dbReference type="InterPro" id="IPR050574">
    <property type="entry name" value="HPF/YfiA_ribosome-assoc"/>
</dbReference>
<dbReference type="HAMAP" id="MF_00839">
    <property type="entry name" value="HPF"/>
    <property type="match status" value="1"/>
</dbReference>
<comment type="subunit">
    <text evidence="2">Interacts with 100S ribosomes.</text>
</comment>
<dbReference type="Pfam" id="PF16321">
    <property type="entry name" value="Ribosom_S30AE_C"/>
    <property type="match status" value="1"/>
</dbReference>
<dbReference type="EMBL" id="DVFW01000006">
    <property type="protein sequence ID" value="HIQ79867.1"/>
    <property type="molecule type" value="Genomic_DNA"/>
</dbReference>
<evidence type="ECO:0000256" key="2">
    <source>
        <dbReference type="HAMAP-Rule" id="MF_00839"/>
    </source>
</evidence>
<dbReference type="Proteomes" id="UP000886787">
    <property type="component" value="Unassembled WGS sequence"/>
</dbReference>
<reference evidence="4" key="2">
    <citation type="journal article" date="2021" name="PeerJ">
        <title>Extensive microbial diversity within the chicken gut microbiome revealed by metagenomics and culture.</title>
        <authorList>
            <person name="Gilroy R."/>
            <person name="Ravi A."/>
            <person name="Getino M."/>
            <person name="Pursley I."/>
            <person name="Horton D.L."/>
            <person name="Alikhan N.F."/>
            <person name="Baker D."/>
            <person name="Gharbi K."/>
            <person name="Hall N."/>
            <person name="Watson M."/>
            <person name="Adriaenssens E.M."/>
            <person name="Foster-Nyarko E."/>
            <person name="Jarju S."/>
            <person name="Secka A."/>
            <person name="Antonio M."/>
            <person name="Oren A."/>
            <person name="Chaudhuri R.R."/>
            <person name="La Ragione R."/>
            <person name="Hildebrand F."/>
            <person name="Pallen M.J."/>
        </authorList>
    </citation>
    <scope>NUCLEOTIDE SEQUENCE</scope>
    <source>
        <strain evidence="4">ChiSjej1B19-3389</strain>
    </source>
</reference>
<dbReference type="Pfam" id="PF02482">
    <property type="entry name" value="Ribosomal_S30AE"/>
    <property type="match status" value="1"/>
</dbReference>
<feature type="domain" description="Sigma 54 modulation/S30EA ribosomal protein C-terminal" evidence="3">
    <location>
        <begin position="121"/>
        <end position="173"/>
    </location>
</feature>
<dbReference type="Gene3D" id="3.30.505.50">
    <property type="entry name" value="Sigma 54 modulation/S30EA ribosomal protein, C-terminal domain"/>
    <property type="match status" value="1"/>
</dbReference>